<dbReference type="EMBL" id="JADAQX010001062">
    <property type="protein sequence ID" value="KAF8818525.1"/>
    <property type="molecule type" value="Genomic_DNA"/>
</dbReference>
<proteinExistence type="predicted"/>
<organism evidence="2 3">
    <name type="scientific">Cardiosporidium cionae</name>
    <dbReference type="NCBI Taxonomy" id="476202"/>
    <lineage>
        <taxon>Eukaryota</taxon>
        <taxon>Sar</taxon>
        <taxon>Alveolata</taxon>
        <taxon>Apicomplexa</taxon>
        <taxon>Aconoidasida</taxon>
        <taxon>Nephromycida</taxon>
        <taxon>Cardiosporidium</taxon>
    </lineage>
</organism>
<accession>A0ABQ7J4S6</accession>
<evidence type="ECO:0000313" key="2">
    <source>
        <dbReference type="EMBL" id="KAF8818525.1"/>
    </source>
</evidence>
<protein>
    <submittedName>
        <fullName evidence="2">Uncharacterized protein</fullName>
    </submittedName>
</protein>
<reference evidence="2 3" key="1">
    <citation type="journal article" date="2020" name="bioRxiv">
        <title>Metabolic contributions of an alphaproteobacterial endosymbiont in the apicomplexan Cardiosporidium cionae.</title>
        <authorList>
            <person name="Hunter E.S."/>
            <person name="Paight C.J."/>
            <person name="Lane C.E."/>
        </authorList>
    </citation>
    <scope>NUCLEOTIDE SEQUENCE [LARGE SCALE GENOMIC DNA]</scope>
    <source>
        <strain evidence="2">ESH_2018</strain>
    </source>
</reference>
<feature type="non-terminal residue" evidence="2">
    <location>
        <position position="1"/>
    </location>
</feature>
<feature type="compositionally biased region" description="Polar residues" evidence="1">
    <location>
        <begin position="376"/>
        <end position="394"/>
    </location>
</feature>
<feature type="non-terminal residue" evidence="2">
    <location>
        <position position="937"/>
    </location>
</feature>
<comment type="caution">
    <text evidence="2">The sequence shown here is derived from an EMBL/GenBank/DDBJ whole genome shotgun (WGS) entry which is preliminary data.</text>
</comment>
<dbReference type="Pfam" id="PF20206">
    <property type="entry name" value="Tra1_ring"/>
    <property type="match status" value="1"/>
</dbReference>
<keyword evidence="3" id="KW-1185">Reference proteome</keyword>
<dbReference type="InterPro" id="IPR046805">
    <property type="entry name" value="Tra1_ring"/>
</dbReference>
<name>A0ABQ7J4S6_9APIC</name>
<gene>
    <name evidence="2" type="ORF">IE077_002016</name>
</gene>
<evidence type="ECO:0000313" key="3">
    <source>
        <dbReference type="Proteomes" id="UP000823046"/>
    </source>
</evidence>
<feature type="region of interest" description="Disordered" evidence="1">
    <location>
        <begin position="471"/>
        <end position="515"/>
    </location>
</feature>
<evidence type="ECO:0000256" key="1">
    <source>
        <dbReference type="SAM" id="MobiDB-lite"/>
    </source>
</evidence>
<feature type="region of interest" description="Disordered" evidence="1">
    <location>
        <begin position="374"/>
        <end position="406"/>
    </location>
</feature>
<sequence length="937" mass="105388">EGISGYFCSALCAEFTHLCFDRPWRKKAAGCLCLIRLLRILPPLWARRNLTRIAYAALHVTKDSNYESGRLAEALAEECIFTLICVAFAGYTGSTVEHIVGPLFASISLSESSLQTSQSTSSPEGTHNDLFEQERMSMKMDMASSLDEMEDIASSVSQEEISNSKEKTTSSTASTGTLRERSIKREELQKEDFTTLDAFLNASTPSLSFTPLDEKDPIRGFERRFRPPGSVWWLKRSEHITWEGLLKLSSNNEDTATGMKAAALPDYPTLMEFRENTWKLMRNLLIVNIYSIKESSRFVSKRAFLFLAFILRTTPAVLLNGIPFSEIDSTESQASKGTSFLQSNPASSIVSEILTKKTAAPLAKESVKWGAPLPAASSSNDASLKTEESFSSPPGDTKFFQTPKPPSRRYFDFGGNPSNLMNHLVKPLTLRNVTCLNALWQLAFVEAMGFIFSLRPAPVIKPEICARPPSRGGFPLSSSQPSLPGRGAATTSERTMESAPLPPGPPKSAVEGGKSPSSLAYPCPLSPAKEQLHKQVMIRCIRLLKLALLHPQWASVMHIPRKAAKLSTGNEETSLSEQLESQRKTKLYLPSLDLDLRTHAIILLLNSLFHPKMEISRAAHHTLMILIRRKKQNPNDNQSEWLISNEHIMMALQPTSYQLSNINTLTSTSLKAPYLQGLAYLMEILPQRYNSLIGSYLFEHFKLNFCFKNRPTDIPEGNLSENGQGGSSLYHREAYFSKSSSLATRSTLEEERFYSLKKESSRDMHTFVEAFTKSWRSEEISTERYMRREYKYKEFRHSQSLVSTIRKSKSVYPQHFYWPALRAITVVHTILKYSPEWLYTDFITCSKTHSQMDSYRANEDSRHCSLIEELLNFWVASFASIYSNEHVEMGRSSTLSAGRCYGIGGISSNENPHTFVHYAEYLHSLSEARRGMAASIQ</sequence>
<dbReference type="Proteomes" id="UP000823046">
    <property type="component" value="Unassembled WGS sequence"/>
</dbReference>
<feature type="region of interest" description="Disordered" evidence="1">
    <location>
        <begin position="149"/>
        <end position="180"/>
    </location>
</feature>